<evidence type="ECO:0000256" key="1">
    <source>
        <dbReference type="ARBA" id="ARBA00006471"/>
    </source>
</evidence>
<dbReference type="GeneID" id="37277515"/>
<evidence type="ECO:0000256" key="3">
    <source>
        <dbReference type="ARBA" id="ARBA00023274"/>
    </source>
</evidence>
<name>A0A2P0QH67_9CHLO</name>
<dbReference type="GO" id="GO:0005840">
    <property type="term" value="C:ribosome"/>
    <property type="evidence" value="ECO:0007669"/>
    <property type="project" value="UniProtKB-KW"/>
</dbReference>
<dbReference type="GO" id="GO:0003735">
    <property type="term" value="F:structural constituent of ribosome"/>
    <property type="evidence" value="ECO:0007669"/>
    <property type="project" value="InterPro"/>
</dbReference>
<evidence type="ECO:0000256" key="5">
    <source>
        <dbReference type="RuleBase" id="RU003660"/>
    </source>
</evidence>
<protein>
    <recommendedName>
        <fullName evidence="4">Small ribosomal subunit protein uS8c</fullName>
    </recommendedName>
</protein>
<dbReference type="GO" id="GO:0009507">
    <property type="term" value="C:chloroplast"/>
    <property type="evidence" value="ECO:0007669"/>
    <property type="project" value="UniProtKB-SubCell"/>
</dbReference>
<keyword evidence="4" id="KW-0694">RNA-binding</keyword>
<dbReference type="AlphaFoldDB" id="A0A2P0QH67"/>
<dbReference type="GO" id="GO:0006412">
    <property type="term" value="P:translation"/>
    <property type="evidence" value="ECO:0007669"/>
    <property type="project" value="UniProtKB-UniRule"/>
</dbReference>
<keyword evidence="6" id="KW-0150">Chloroplast</keyword>
<organism evidence="6">
    <name type="scientific">Bryopsis sp. HV04063</name>
    <dbReference type="NCBI Taxonomy" id="1979421"/>
    <lineage>
        <taxon>Eukaryota</taxon>
        <taxon>Viridiplantae</taxon>
        <taxon>Chlorophyta</taxon>
        <taxon>core chlorophytes</taxon>
        <taxon>Ulvophyceae</taxon>
        <taxon>TCBD clade</taxon>
        <taxon>Bryopsidales</taxon>
        <taxon>Bryopsidineae</taxon>
        <taxon>Bryopsidaceae</taxon>
        <taxon>Bryopsis</taxon>
    </lineage>
</organism>
<keyword evidence="6" id="KW-0934">Plastid</keyword>
<accession>A0A2P0QH67</accession>
<sequence length="136" mass="15434">MDLISNLLTYIRNSNLSKNKSVKLPYLKTTIQLVKILKTEGFIESFTILKKNEAIDELYTSQIIIFLKYKGRSRKPILTNLKRISKPGRRIYVNAKQVPQLLGGLGTLILSTSKGIVTNKRARKLKIGGELLCSIW</sequence>
<reference evidence="6" key="1">
    <citation type="submission" date="2017-03" db="EMBL/GenBank/DDBJ databases">
        <title>Chloroplast genome evolution in siphonous green algae.</title>
        <authorList>
            <person name="Cremen M.C."/>
            <person name="Marcelino V.R."/>
            <person name="Verbruggen H."/>
        </authorList>
    </citation>
    <scope>NUCLEOTIDE SEQUENCE</scope>
</reference>
<keyword evidence="3 4" id="KW-0687">Ribonucleoprotein</keyword>
<dbReference type="PANTHER" id="PTHR11758">
    <property type="entry name" value="40S RIBOSOMAL PROTEIN S15A"/>
    <property type="match status" value="1"/>
</dbReference>
<evidence type="ECO:0000256" key="4">
    <source>
        <dbReference type="HAMAP-Rule" id="MF_01302"/>
    </source>
</evidence>
<dbReference type="RefSeq" id="YP_009472443.1">
    <property type="nucleotide sequence ID" value="NC_037363.1"/>
</dbReference>
<dbReference type="Gene3D" id="3.30.1370.30">
    <property type="match status" value="1"/>
</dbReference>
<comment type="subunit">
    <text evidence="4">Part of the 30S ribosomal subunit.</text>
</comment>
<evidence type="ECO:0000313" key="6">
    <source>
        <dbReference type="EMBL" id="ARO74120.1"/>
    </source>
</evidence>
<gene>
    <name evidence="4 6" type="primary">rps8</name>
</gene>
<comment type="similarity">
    <text evidence="1 4 5">Belongs to the universal ribosomal protein uS8 family.</text>
</comment>
<proteinExistence type="inferred from homology"/>
<dbReference type="NCBIfam" id="NF001109">
    <property type="entry name" value="PRK00136.1"/>
    <property type="match status" value="1"/>
</dbReference>
<evidence type="ECO:0000256" key="2">
    <source>
        <dbReference type="ARBA" id="ARBA00022980"/>
    </source>
</evidence>
<dbReference type="FunFam" id="3.30.1490.10:FF:000001">
    <property type="entry name" value="30S ribosomal protein S8"/>
    <property type="match status" value="1"/>
</dbReference>
<comment type="function">
    <text evidence="4">One of the primary rRNA binding proteins, it binds directly to 16S rRNA central domain where it helps coordinate assembly of the platform of the 30S subunit.</text>
</comment>
<dbReference type="Pfam" id="PF00410">
    <property type="entry name" value="Ribosomal_S8"/>
    <property type="match status" value="1"/>
</dbReference>
<dbReference type="EMBL" id="KY819063">
    <property type="protein sequence ID" value="ARO74120.1"/>
    <property type="molecule type" value="Genomic_DNA"/>
</dbReference>
<dbReference type="HAMAP" id="MF_01302_B">
    <property type="entry name" value="Ribosomal_uS8_B"/>
    <property type="match status" value="1"/>
</dbReference>
<dbReference type="InterPro" id="IPR000630">
    <property type="entry name" value="Ribosomal_uS8"/>
</dbReference>
<dbReference type="InterPro" id="IPR047863">
    <property type="entry name" value="Ribosomal_uS8_CS"/>
</dbReference>
<dbReference type="PROSITE" id="PS00053">
    <property type="entry name" value="RIBOSOMAL_S8"/>
    <property type="match status" value="1"/>
</dbReference>
<keyword evidence="2 4" id="KW-0689">Ribosomal protein</keyword>
<dbReference type="GO" id="GO:0019843">
    <property type="term" value="F:rRNA binding"/>
    <property type="evidence" value="ECO:0007669"/>
    <property type="project" value="UniProtKB-UniRule"/>
</dbReference>
<keyword evidence="4" id="KW-0699">rRNA-binding</keyword>
<dbReference type="Gene3D" id="3.30.1490.10">
    <property type="match status" value="1"/>
</dbReference>
<dbReference type="SUPFAM" id="SSF56047">
    <property type="entry name" value="Ribosomal protein S8"/>
    <property type="match status" value="1"/>
</dbReference>
<dbReference type="InterPro" id="IPR035987">
    <property type="entry name" value="Ribosomal_uS8_sf"/>
</dbReference>
<comment type="subcellular location">
    <subcellularLocation>
        <location evidence="4">Plastid</location>
        <location evidence="4">Chloroplast</location>
    </subcellularLocation>
</comment>
<dbReference type="GO" id="GO:1990904">
    <property type="term" value="C:ribonucleoprotein complex"/>
    <property type="evidence" value="ECO:0007669"/>
    <property type="project" value="UniProtKB-KW"/>
</dbReference>
<geneLocation type="chloroplast" evidence="6"/>